<name>A0A8H7THC1_9HELO</name>
<evidence type="ECO:0000313" key="3">
    <source>
        <dbReference type="Proteomes" id="UP000664132"/>
    </source>
</evidence>
<dbReference type="Proteomes" id="UP000664132">
    <property type="component" value="Unassembled WGS sequence"/>
</dbReference>
<dbReference type="SUPFAM" id="SSF81383">
    <property type="entry name" value="F-box domain"/>
    <property type="match status" value="1"/>
</dbReference>
<keyword evidence="3" id="KW-1185">Reference proteome</keyword>
<sequence length="451" mass="50193">MSTFQSLPTEILLLILHFVPHTALPLLALISKNLNCPITPHIYRYIHYHDPWNAPRYLSWQSNYPQVCGHHRDQHRSDTRIYSLSRLLRTLSESENLRKLVRGASFYCNTNEGDEFAAKTVELLRSSGTLSNVHFAPFGMLGSSSVMPVLSVVTSLEIRFDHLDAIPDSAAVPMDRLYQIFSLPDLRSLSIILVRSWMPEVSSGPTGNSQISKRRSKSSNITCLSLFATVPPGPDLEEVLSWPIALHSLHYELCTDEYNSFGLGLPTLSPLDFSPALESQMTSLEELIIHGDCQGDNTGYMANELIDLRSFSSLRIVGLDLAWLMVSKLDAECFDADVRDLPTMCEFLPPVLETLQVQMDDYAFEQWFADVPPREMGVEGGEVSDALVELVLCGSGSCRALKRILLWRPSHGATTEFNLVEIEGCAQLLAVAESIGVGIEGWVGLELPLLK</sequence>
<feature type="signal peptide" evidence="1">
    <location>
        <begin position="1"/>
        <end position="23"/>
    </location>
</feature>
<evidence type="ECO:0008006" key="4">
    <source>
        <dbReference type="Google" id="ProtNLM"/>
    </source>
</evidence>
<proteinExistence type="predicted"/>
<keyword evidence="1" id="KW-0732">Signal</keyword>
<accession>A0A8H7THC1</accession>
<dbReference type="AlphaFoldDB" id="A0A8H7THC1"/>
<gene>
    <name evidence="2" type="ORF">IFR04_007962</name>
</gene>
<protein>
    <recommendedName>
        <fullName evidence="4">F-box domain-containing protein</fullName>
    </recommendedName>
</protein>
<organism evidence="2 3">
    <name type="scientific">Cadophora malorum</name>
    <dbReference type="NCBI Taxonomy" id="108018"/>
    <lineage>
        <taxon>Eukaryota</taxon>
        <taxon>Fungi</taxon>
        <taxon>Dikarya</taxon>
        <taxon>Ascomycota</taxon>
        <taxon>Pezizomycotina</taxon>
        <taxon>Leotiomycetes</taxon>
        <taxon>Helotiales</taxon>
        <taxon>Ploettnerulaceae</taxon>
        <taxon>Cadophora</taxon>
    </lineage>
</organism>
<dbReference type="OrthoDB" id="5339734at2759"/>
<comment type="caution">
    <text evidence="2">The sequence shown here is derived from an EMBL/GenBank/DDBJ whole genome shotgun (WGS) entry which is preliminary data.</text>
</comment>
<dbReference type="InterPro" id="IPR036047">
    <property type="entry name" value="F-box-like_dom_sf"/>
</dbReference>
<reference evidence="2" key="1">
    <citation type="submission" date="2021-02" db="EMBL/GenBank/DDBJ databases">
        <title>Genome sequence Cadophora malorum strain M34.</title>
        <authorList>
            <person name="Stefanovic E."/>
            <person name="Vu D."/>
            <person name="Scully C."/>
            <person name="Dijksterhuis J."/>
            <person name="Roader J."/>
            <person name="Houbraken J."/>
        </authorList>
    </citation>
    <scope>NUCLEOTIDE SEQUENCE</scope>
    <source>
        <strain evidence="2">M34</strain>
    </source>
</reference>
<evidence type="ECO:0000256" key="1">
    <source>
        <dbReference type="SAM" id="SignalP"/>
    </source>
</evidence>
<evidence type="ECO:0000313" key="2">
    <source>
        <dbReference type="EMBL" id="KAG4418926.1"/>
    </source>
</evidence>
<feature type="chain" id="PRO_5034218875" description="F-box domain-containing protein" evidence="1">
    <location>
        <begin position="24"/>
        <end position="451"/>
    </location>
</feature>
<dbReference type="EMBL" id="JAFJYH010000117">
    <property type="protein sequence ID" value="KAG4418926.1"/>
    <property type="molecule type" value="Genomic_DNA"/>
</dbReference>